<feature type="transmembrane region" description="Helical" evidence="1">
    <location>
        <begin position="184"/>
        <end position="201"/>
    </location>
</feature>
<dbReference type="OrthoDB" id="4017294at2"/>
<feature type="transmembrane region" description="Helical" evidence="1">
    <location>
        <begin position="34"/>
        <end position="56"/>
    </location>
</feature>
<reference evidence="2 3" key="1">
    <citation type="submission" date="2018-05" db="EMBL/GenBank/DDBJ databases">
        <title>Genomic analysis of Gracilibacillus dipsosauri DD1 reveals novel features of a salt-tolerant amylase.</title>
        <authorList>
            <person name="Deutch C.E."/>
            <person name="Yang S."/>
        </authorList>
    </citation>
    <scope>NUCLEOTIDE SEQUENCE [LARGE SCALE GENOMIC DNA]</scope>
    <source>
        <strain evidence="2 3">DD1</strain>
    </source>
</reference>
<feature type="transmembrane region" description="Helical" evidence="1">
    <location>
        <begin position="76"/>
        <end position="94"/>
    </location>
</feature>
<feature type="transmembrane region" description="Helical" evidence="1">
    <location>
        <begin position="386"/>
        <end position="408"/>
    </location>
</feature>
<proteinExistence type="predicted"/>
<dbReference type="Proteomes" id="UP000245624">
    <property type="component" value="Unassembled WGS sequence"/>
</dbReference>
<feature type="transmembrane region" description="Helical" evidence="1">
    <location>
        <begin position="355"/>
        <end position="380"/>
    </location>
</feature>
<accession>A0A317KUS8</accession>
<feature type="transmembrane region" description="Helical" evidence="1">
    <location>
        <begin position="443"/>
        <end position="465"/>
    </location>
</feature>
<evidence type="ECO:0000313" key="3">
    <source>
        <dbReference type="Proteomes" id="UP000245624"/>
    </source>
</evidence>
<feature type="transmembrane region" description="Helical" evidence="1">
    <location>
        <begin position="144"/>
        <end position="163"/>
    </location>
</feature>
<keyword evidence="3" id="KW-1185">Reference proteome</keyword>
<keyword evidence="1" id="KW-0812">Transmembrane</keyword>
<feature type="transmembrane region" description="Helical" evidence="1">
    <location>
        <begin position="236"/>
        <end position="259"/>
    </location>
</feature>
<dbReference type="AlphaFoldDB" id="A0A317KUS8"/>
<keyword evidence="1" id="KW-1133">Transmembrane helix</keyword>
<organism evidence="2 3">
    <name type="scientific">Gracilibacillus dipsosauri</name>
    <dbReference type="NCBI Taxonomy" id="178340"/>
    <lineage>
        <taxon>Bacteria</taxon>
        <taxon>Bacillati</taxon>
        <taxon>Bacillota</taxon>
        <taxon>Bacilli</taxon>
        <taxon>Bacillales</taxon>
        <taxon>Bacillaceae</taxon>
        <taxon>Gracilibacillus</taxon>
    </lineage>
</organism>
<feature type="transmembrane region" description="Helical" evidence="1">
    <location>
        <begin position="415"/>
        <end position="437"/>
    </location>
</feature>
<feature type="transmembrane region" description="Helical" evidence="1">
    <location>
        <begin position="292"/>
        <end position="311"/>
    </location>
</feature>
<gene>
    <name evidence="2" type="ORF">DLJ74_17150</name>
</gene>
<protein>
    <submittedName>
        <fullName evidence="2">Uncharacterized protein</fullName>
    </submittedName>
</protein>
<feature type="transmembrane region" description="Helical" evidence="1">
    <location>
        <begin position="317"/>
        <end position="334"/>
    </location>
</feature>
<evidence type="ECO:0000313" key="2">
    <source>
        <dbReference type="EMBL" id="PWU67292.1"/>
    </source>
</evidence>
<keyword evidence="1" id="KW-0472">Membrane</keyword>
<feature type="transmembrane region" description="Helical" evidence="1">
    <location>
        <begin position="115"/>
        <end position="138"/>
    </location>
</feature>
<sequence>MRVYPIKHLVHLYSTFFMRKVLNFGILKNPLIRILLLVAFLILMTVIAVSVFIFFSEALQTEEIVLFLLNTYSSTIILWTIVVTIFLKVIFSKVDGFLRMTINFPISSKERNFSVFLYETLISFVVIFLLSFSVVLSMVLIHQFAFIDVLMVNLLYVSTFAYLSLQVISKLVSFACTFFKIEKLFHIINLSILVFIFAVFLRKAQTLVQELANDLIQETNTTESILLFFQQFHENYGFWLTTLLYVGLVVIMTGLIIVIPDQSHMSNSKHLLAFQAKNVSVMKAYVLSTFRNMNTLNTIALVYLAAIILILFNLSEYILYTMILLSFNGIYSFIHSQNLRQMMYKFDYVAWKDYLYLLVSQLIIIYLVSIPLLLSGFIMITTVIHFIIPYVVVTFGVLIFVLAGILFPPYNDNPFSVITSIAVVMIPILVIGISLTFMNLGLWMNIAILIFFYLVMILFSIQGLINLRRSFRNEKFVDIH</sequence>
<dbReference type="EMBL" id="QGTD01000018">
    <property type="protein sequence ID" value="PWU67292.1"/>
    <property type="molecule type" value="Genomic_DNA"/>
</dbReference>
<comment type="caution">
    <text evidence="2">The sequence shown here is derived from an EMBL/GenBank/DDBJ whole genome shotgun (WGS) entry which is preliminary data.</text>
</comment>
<evidence type="ECO:0000256" key="1">
    <source>
        <dbReference type="SAM" id="Phobius"/>
    </source>
</evidence>
<name>A0A317KUS8_9BACI</name>
<dbReference type="RefSeq" id="WP_109985375.1">
    <property type="nucleotide sequence ID" value="NZ_QGTD01000018.1"/>
</dbReference>